<feature type="transmembrane region" description="Helical" evidence="1">
    <location>
        <begin position="172"/>
        <end position="192"/>
    </location>
</feature>
<evidence type="ECO:0008006" key="4">
    <source>
        <dbReference type="Google" id="ProtNLM"/>
    </source>
</evidence>
<keyword evidence="1" id="KW-0472">Membrane</keyword>
<name>A0AAE6EN25_AGRTU</name>
<dbReference type="Proteomes" id="UP000298646">
    <property type="component" value="Chromosome linear"/>
</dbReference>
<feature type="transmembrane region" description="Helical" evidence="1">
    <location>
        <begin position="145"/>
        <end position="166"/>
    </location>
</feature>
<accession>A0AAE6EN25</accession>
<dbReference type="AlphaFoldDB" id="A0AAE6EN25"/>
<dbReference type="RefSeq" id="WP_137087959.1">
    <property type="nucleotide sequence ID" value="NZ_CP039908.1"/>
</dbReference>
<sequence>MIDRLKIWAGSKSWFWNLLYWLRKVGFFFERNGYKGSTSVTKANANARILGTFTWIGVKSLFWVILALAILNYTESYVRKDLDWLTPFSAIDKQFNIDQLRLYAQILTAIFSIYFATIGIILSAGYTRLRRDIIQMLTNEQVGSAYSRVLVLAAMFCLAATALPLFGFEPGLFVFTVGTALTLLSALALFPLGQRLFNFFDLNLLVHSEILPSIARHVKGAANKRNSVSLANHHSKAARRAFEQLSYIDERIKANKESLEHNLPALSDDYTTLLLHYIQQKHTIDPYSYWFPRRSKHKQWFFAGDTATSMALQTSSQQMLIEEEPDHQWLENEIVCRLAAHIELAFQVGDFELALRLISHFSVRISAYAQRFQFDLGMQELQKFKEIIEQAFVTYNDTVSTETEKTKIAIADTWAALGSNLCLETLRRMINFETELKHFFEMDEWTEKSLRRLPAFLQVELKFIVERIKFEQEIEGQRLSKPKYVQQLAVQKLLQHYAKVLPAICDFHNGTIRDFVNFLARMEMSVAATQVVLASLHSHWKLPRWFDELGQLADRYQEYGHYSNDQYKLPEINTAEMSKQLASGRDDAIAMLGSGEMVGHIFESEQNDELPDHFGQIYFELAEACITSLAQNDESKLDKVLSMFMSLAFLASDSKFPDPSLDINDEFRLHLISTVINDLASVLGFAILYGAYFDNEKLSEGALAKFRARIERATDKQQYFKRMILLSNTNSFSWSASPRGLIRTNWNMSFKQRARQDGFGDRMGMMRGEPHPNKIVREFLQSHSDASHLFFAKEIIRQLDPIDFKIDHQITSLARRLPEGSEEVQHEDD</sequence>
<proteinExistence type="predicted"/>
<evidence type="ECO:0000313" key="3">
    <source>
        <dbReference type="Proteomes" id="UP000298646"/>
    </source>
</evidence>
<organism evidence="2 3">
    <name type="scientific">Agrobacterium tumefaciens</name>
    <dbReference type="NCBI Taxonomy" id="358"/>
    <lineage>
        <taxon>Bacteria</taxon>
        <taxon>Pseudomonadati</taxon>
        <taxon>Pseudomonadota</taxon>
        <taxon>Alphaproteobacteria</taxon>
        <taxon>Hyphomicrobiales</taxon>
        <taxon>Rhizobiaceae</taxon>
        <taxon>Rhizobium/Agrobacterium group</taxon>
        <taxon>Agrobacterium</taxon>
        <taxon>Agrobacterium tumefaciens complex</taxon>
    </lineage>
</organism>
<protein>
    <recommendedName>
        <fullName evidence="4">DUF2254 domain-containing protein</fullName>
    </recommendedName>
</protein>
<feature type="transmembrane region" description="Helical" evidence="1">
    <location>
        <begin position="49"/>
        <end position="71"/>
    </location>
</feature>
<keyword evidence="1" id="KW-0812">Transmembrane</keyword>
<evidence type="ECO:0000313" key="2">
    <source>
        <dbReference type="EMBL" id="QCM03271.1"/>
    </source>
</evidence>
<dbReference type="EMBL" id="CP039908">
    <property type="protein sequence ID" value="QCM03271.1"/>
    <property type="molecule type" value="Genomic_DNA"/>
</dbReference>
<reference evidence="2 3" key="1">
    <citation type="submission" date="2019-04" db="EMBL/GenBank/DDBJ databases">
        <title>Complete genome sequence of Agrobacterium tumefaciens CFBP6624.</title>
        <authorList>
            <person name="Haryono M."/>
            <person name="Lin Y.-C."/>
            <person name="Lai E.-M."/>
            <person name="Kuo C.-H."/>
        </authorList>
    </citation>
    <scope>NUCLEOTIDE SEQUENCE [LARGE SCALE GENOMIC DNA]</scope>
    <source>
        <strain evidence="2 3">CFBP6624</strain>
    </source>
</reference>
<gene>
    <name evidence="2" type="ORF">CFBP6624_24425</name>
</gene>
<evidence type="ECO:0000256" key="1">
    <source>
        <dbReference type="SAM" id="Phobius"/>
    </source>
</evidence>
<keyword evidence="1" id="KW-1133">Transmembrane helix</keyword>
<feature type="transmembrane region" description="Helical" evidence="1">
    <location>
        <begin position="102"/>
        <end position="124"/>
    </location>
</feature>